<name>A0A8T1NWS9_CARIL</name>
<dbReference type="AlphaFoldDB" id="A0A8T1NWS9"/>
<reference evidence="1" key="1">
    <citation type="submission" date="2020-12" db="EMBL/GenBank/DDBJ databases">
        <title>WGS assembly of Carya illinoinensis cv. Pawnee.</title>
        <authorList>
            <person name="Platts A."/>
            <person name="Shu S."/>
            <person name="Wright S."/>
            <person name="Barry K."/>
            <person name="Edger P."/>
            <person name="Pires J.C."/>
            <person name="Schmutz J."/>
        </authorList>
    </citation>
    <scope>NUCLEOTIDE SEQUENCE</scope>
    <source>
        <tissue evidence="1">Leaf</tissue>
    </source>
</reference>
<keyword evidence="2" id="KW-1185">Reference proteome</keyword>
<sequence>MGYYLGGAPLVTRERNKLSDVPCVVAGRQRERGLGDAWLRTRRARNWASPYAPTPWPFADLPQKFVQQTGIRPLGASGVRMGERVPVCARCNRAHGSECRLDSNQCFECGPTGHLAREYPSRVQESRGARRSGKTNQRQLVRAHVRSDSWYRWRRGYGDSEC</sequence>
<evidence type="ECO:0000313" key="2">
    <source>
        <dbReference type="Proteomes" id="UP000811609"/>
    </source>
</evidence>
<accession>A0A8T1NWS9</accession>
<proteinExistence type="predicted"/>
<protein>
    <recommendedName>
        <fullName evidence="3">CCHC-type domain-containing protein</fullName>
    </recommendedName>
</protein>
<dbReference type="EMBL" id="CM031819">
    <property type="protein sequence ID" value="KAG6636686.1"/>
    <property type="molecule type" value="Genomic_DNA"/>
</dbReference>
<evidence type="ECO:0008006" key="3">
    <source>
        <dbReference type="Google" id="ProtNLM"/>
    </source>
</evidence>
<evidence type="ECO:0000313" key="1">
    <source>
        <dbReference type="EMBL" id="KAG6636686.1"/>
    </source>
</evidence>
<comment type="caution">
    <text evidence="1">The sequence shown here is derived from an EMBL/GenBank/DDBJ whole genome shotgun (WGS) entry which is preliminary data.</text>
</comment>
<dbReference type="Proteomes" id="UP000811609">
    <property type="component" value="Chromosome 11"/>
</dbReference>
<organism evidence="1 2">
    <name type="scientific">Carya illinoinensis</name>
    <name type="common">Pecan</name>
    <dbReference type="NCBI Taxonomy" id="32201"/>
    <lineage>
        <taxon>Eukaryota</taxon>
        <taxon>Viridiplantae</taxon>
        <taxon>Streptophyta</taxon>
        <taxon>Embryophyta</taxon>
        <taxon>Tracheophyta</taxon>
        <taxon>Spermatophyta</taxon>
        <taxon>Magnoliopsida</taxon>
        <taxon>eudicotyledons</taxon>
        <taxon>Gunneridae</taxon>
        <taxon>Pentapetalae</taxon>
        <taxon>rosids</taxon>
        <taxon>fabids</taxon>
        <taxon>Fagales</taxon>
        <taxon>Juglandaceae</taxon>
        <taxon>Carya</taxon>
    </lineage>
</organism>
<gene>
    <name evidence="1" type="ORF">CIPAW_11G128000</name>
</gene>